<dbReference type="PANTHER" id="PTHR46233:SF3">
    <property type="entry name" value="HYDROXYACYLGLUTATHIONE HYDROLASE GLOC"/>
    <property type="match status" value="1"/>
</dbReference>
<keyword evidence="2" id="KW-0479">Metal-binding</keyword>
<evidence type="ECO:0000256" key="3">
    <source>
        <dbReference type="ARBA" id="ARBA00022801"/>
    </source>
</evidence>
<dbReference type="Gene3D" id="3.60.15.10">
    <property type="entry name" value="Ribonuclease Z/Hydroxyacylglutathione hydrolase-like"/>
    <property type="match status" value="1"/>
</dbReference>
<name>A0A974BI67_SEDHY</name>
<dbReference type="SMART" id="SM00849">
    <property type="entry name" value="Lactamase_B"/>
    <property type="match status" value="1"/>
</dbReference>
<dbReference type="EMBL" id="JACBNQ010000002">
    <property type="protein sequence ID" value="NYB73262.1"/>
    <property type="molecule type" value="Genomic_DNA"/>
</dbReference>
<evidence type="ECO:0000259" key="5">
    <source>
        <dbReference type="SMART" id="SM00849"/>
    </source>
</evidence>
<sequence length="302" mass="35054">MNTIKVMGDTYCIDVGNSYIPFYKLNEKDIILLDTGHIHEREMIESAIEENEFNIKGIINSHGHPDHVANNQYLKNKYNCLIAAPMYEAQICSSAINLKAYYNDNTLTEIKDKYGYMLFETDFYITDKQNEINFCGVEFRIFHTPGHSPSHICITTPDNVGYVADALVSYEIIETAKIPFDFVLLEDLKSKDKLLSYDCDIYIVAHKGIYDDITNLIADNIAFYIHRAEKTYELINGRMTMGEIVKQASIKFNVNLSNIYKYDMIRRMLQCHTDYLYETGKIRLVIDKGFRKYERKNNPLNS</sequence>
<dbReference type="AlphaFoldDB" id="A0A974BI67"/>
<evidence type="ECO:0000256" key="2">
    <source>
        <dbReference type="ARBA" id="ARBA00022723"/>
    </source>
</evidence>
<dbReference type="InterPro" id="IPR036866">
    <property type="entry name" value="RibonucZ/Hydroxyglut_hydro"/>
</dbReference>
<dbReference type="GO" id="GO:0016787">
    <property type="term" value="F:hydrolase activity"/>
    <property type="evidence" value="ECO:0007669"/>
    <property type="project" value="UniProtKB-KW"/>
</dbReference>
<dbReference type="GO" id="GO:0046872">
    <property type="term" value="F:metal ion binding"/>
    <property type="evidence" value="ECO:0007669"/>
    <property type="project" value="UniProtKB-KW"/>
</dbReference>
<protein>
    <submittedName>
        <fullName evidence="6">MBL fold metallo-hydrolase</fullName>
    </submittedName>
</protein>
<dbReference type="SUPFAM" id="SSF56281">
    <property type="entry name" value="Metallo-hydrolase/oxidoreductase"/>
    <property type="match status" value="1"/>
</dbReference>
<proteinExistence type="predicted"/>
<accession>A0A974BI67</accession>
<feature type="domain" description="Metallo-beta-lactamase" evidence="5">
    <location>
        <begin position="15"/>
        <end position="206"/>
    </location>
</feature>
<comment type="cofactor">
    <cofactor evidence="1">
        <name>Zn(2+)</name>
        <dbReference type="ChEBI" id="CHEBI:29105"/>
    </cofactor>
</comment>
<evidence type="ECO:0000313" key="6">
    <source>
        <dbReference type="EMBL" id="NYB73262.1"/>
    </source>
</evidence>
<evidence type="ECO:0000313" key="7">
    <source>
        <dbReference type="Proteomes" id="UP000611629"/>
    </source>
</evidence>
<reference evidence="6" key="1">
    <citation type="submission" date="2020-07" db="EMBL/GenBank/DDBJ databases">
        <title>Genomic analysis of a strain of Sedimentibacter Hydroxybenzoicus DSM7310.</title>
        <authorList>
            <person name="Ma S."/>
        </authorList>
    </citation>
    <scope>NUCLEOTIDE SEQUENCE</scope>
    <source>
        <strain evidence="6">DSM 7310</strain>
    </source>
</reference>
<dbReference type="InterPro" id="IPR001279">
    <property type="entry name" value="Metallo-B-lactamas"/>
</dbReference>
<organism evidence="6 7">
    <name type="scientific">Sedimentibacter hydroxybenzoicus DSM 7310</name>
    <dbReference type="NCBI Taxonomy" id="1123245"/>
    <lineage>
        <taxon>Bacteria</taxon>
        <taxon>Bacillati</taxon>
        <taxon>Bacillota</taxon>
        <taxon>Tissierellia</taxon>
        <taxon>Sedimentibacter</taxon>
    </lineage>
</organism>
<dbReference type="InterPro" id="IPR051453">
    <property type="entry name" value="MBL_Glyoxalase_II"/>
</dbReference>
<dbReference type="RefSeq" id="WP_179236944.1">
    <property type="nucleotide sequence ID" value="NZ_JACBNQ010000002.1"/>
</dbReference>
<gene>
    <name evidence="6" type="ORF">HZF24_03820</name>
</gene>
<dbReference type="Pfam" id="PF00753">
    <property type="entry name" value="Lactamase_B"/>
    <property type="match status" value="1"/>
</dbReference>
<comment type="caution">
    <text evidence="6">The sequence shown here is derived from an EMBL/GenBank/DDBJ whole genome shotgun (WGS) entry which is preliminary data.</text>
</comment>
<keyword evidence="7" id="KW-1185">Reference proteome</keyword>
<dbReference type="Proteomes" id="UP000611629">
    <property type="component" value="Unassembled WGS sequence"/>
</dbReference>
<evidence type="ECO:0000256" key="1">
    <source>
        <dbReference type="ARBA" id="ARBA00001947"/>
    </source>
</evidence>
<keyword evidence="4" id="KW-0862">Zinc</keyword>
<dbReference type="PANTHER" id="PTHR46233">
    <property type="entry name" value="HYDROXYACYLGLUTATHIONE HYDROLASE GLOC"/>
    <property type="match status" value="1"/>
</dbReference>
<evidence type="ECO:0000256" key="4">
    <source>
        <dbReference type="ARBA" id="ARBA00022833"/>
    </source>
</evidence>
<keyword evidence="3" id="KW-0378">Hydrolase</keyword>